<dbReference type="OrthoDB" id="9804442at2"/>
<protein>
    <submittedName>
        <fullName evidence="4">ADP-ribose pyrophosphatase YjhB (NUDIX family)</fullName>
    </submittedName>
</protein>
<organism evidence="4 5">
    <name type="scientific">Paranoxybacillus vitaminiphilus</name>
    <dbReference type="NCBI Taxonomy" id="581036"/>
    <lineage>
        <taxon>Bacteria</taxon>
        <taxon>Bacillati</taxon>
        <taxon>Bacillota</taxon>
        <taxon>Bacilli</taxon>
        <taxon>Bacillales</taxon>
        <taxon>Anoxybacillaceae</taxon>
        <taxon>Paranoxybacillus</taxon>
    </lineage>
</organism>
<dbReference type="Pfam" id="PF00293">
    <property type="entry name" value="NUDIX"/>
    <property type="match status" value="1"/>
</dbReference>
<dbReference type="InterPro" id="IPR000086">
    <property type="entry name" value="NUDIX_hydrolase_dom"/>
</dbReference>
<dbReference type="Gene3D" id="3.90.79.10">
    <property type="entry name" value="Nucleoside Triphosphate Pyrophosphohydrolase"/>
    <property type="match status" value="1"/>
</dbReference>
<name>A0A327YJ97_9BACL</name>
<accession>A0A327YJ97</accession>
<proteinExistence type="predicted"/>
<evidence type="ECO:0000313" key="5">
    <source>
        <dbReference type="Proteomes" id="UP000248555"/>
    </source>
</evidence>
<evidence type="ECO:0000256" key="1">
    <source>
        <dbReference type="ARBA" id="ARBA00001946"/>
    </source>
</evidence>
<dbReference type="GO" id="GO:0016787">
    <property type="term" value="F:hydrolase activity"/>
    <property type="evidence" value="ECO:0007669"/>
    <property type="project" value="UniProtKB-KW"/>
</dbReference>
<dbReference type="AlphaFoldDB" id="A0A327YJ97"/>
<gene>
    <name evidence="4" type="ORF">B0I26_10350</name>
</gene>
<keyword evidence="2" id="KW-0378">Hydrolase</keyword>
<sequence length="155" mass="18335">MDVVFRVNQSVFNYRVAGVWIENGHVLLHKMVGDEHWSLPGGRVRMMEDSKTSLKREISEELGIQVNVNQLLWIVENFFEYNRENYHELGLYYKVTAENGASYFQEGDFNGTEGKQLIFRWVPLNQFEKITLYPLFLRKKLKNLPRSTQYIIAKQ</sequence>
<dbReference type="EMBL" id="QLMH01000003">
    <property type="protein sequence ID" value="RAK21098.1"/>
    <property type="molecule type" value="Genomic_DNA"/>
</dbReference>
<evidence type="ECO:0000256" key="2">
    <source>
        <dbReference type="ARBA" id="ARBA00022801"/>
    </source>
</evidence>
<feature type="domain" description="Nudix hydrolase" evidence="3">
    <location>
        <begin position="4"/>
        <end position="146"/>
    </location>
</feature>
<reference evidence="4 5" key="1">
    <citation type="submission" date="2018-06" db="EMBL/GenBank/DDBJ databases">
        <title>Genomic Encyclopedia of Type Strains, Phase III (KMG-III): the genomes of soil and plant-associated and newly described type strains.</title>
        <authorList>
            <person name="Whitman W."/>
        </authorList>
    </citation>
    <scope>NUCLEOTIDE SEQUENCE [LARGE SCALE GENOMIC DNA]</scope>
    <source>
        <strain evidence="4 5">CGMCC 1.8979</strain>
    </source>
</reference>
<dbReference type="PROSITE" id="PS51462">
    <property type="entry name" value="NUDIX"/>
    <property type="match status" value="1"/>
</dbReference>
<keyword evidence="5" id="KW-1185">Reference proteome</keyword>
<dbReference type="SUPFAM" id="SSF55811">
    <property type="entry name" value="Nudix"/>
    <property type="match status" value="1"/>
</dbReference>
<dbReference type="RefSeq" id="WP_111644370.1">
    <property type="nucleotide sequence ID" value="NZ_QLMH01000003.1"/>
</dbReference>
<dbReference type="PANTHER" id="PTHR43046">
    <property type="entry name" value="GDP-MANNOSE MANNOSYL HYDROLASE"/>
    <property type="match status" value="1"/>
</dbReference>
<dbReference type="CDD" id="cd04688">
    <property type="entry name" value="NUDIX_Hydrolase"/>
    <property type="match status" value="1"/>
</dbReference>
<evidence type="ECO:0000259" key="3">
    <source>
        <dbReference type="PROSITE" id="PS51462"/>
    </source>
</evidence>
<dbReference type="Proteomes" id="UP000248555">
    <property type="component" value="Unassembled WGS sequence"/>
</dbReference>
<dbReference type="InterPro" id="IPR015797">
    <property type="entry name" value="NUDIX_hydrolase-like_dom_sf"/>
</dbReference>
<evidence type="ECO:0000313" key="4">
    <source>
        <dbReference type="EMBL" id="RAK21098.1"/>
    </source>
</evidence>
<dbReference type="PANTHER" id="PTHR43046:SF14">
    <property type="entry name" value="MUTT_NUDIX FAMILY PROTEIN"/>
    <property type="match status" value="1"/>
</dbReference>
<comment type="caution">
    <text evidence="4">The sequence shown here is derived from an EMBL/GenBank/DDBJ whole genome shotgun (WGS) entry which is preliminary data.</text>
</comment>
<comment type="cofactor">
    <cofactor evidence="1">
        <name>Mg(2+)</name>
        <dbReference type="ChEBI" id="CHEBI:18420"/>
    </cofactor>
</comment>